<dbReference type="EMBL" id="VIEB01000142">
    <property type="protein sequence ID" value="TQE04350.1"/>
    <property type="molecule type" value="Genomic_DNA"/>
</dbReference>
<dbReference type="Pfam" id="PF03140">
    <property type="entry name" value="DUF247"/>
    <property type="match status" value="1"/>
</dbReference>
<keyword evidence="4" id="KW-1185">Reference proteome</keyword>
<dbReference type="STRING" id="106549.A0A540N1E4"/>
<keyword evidence="2" id="KW-1133">Transmembrane helix</keyword>
<accession>A0A540N1E4</accession>
<evidence type="ECO:0000256" key="2">
    <source>
        <dbReference type="SAM" id="Phobius"/>
    </source>
</evidence>
<comment type="caution">
    <text evidence="3">The sequence shown here is derived from an EMBL/GenBank/DDBJ whole genome shotgun (WGS) entry which is preliminary data.</text>
</comment>
<dbReference type="PANTHER" id="PTHR31170">
    <property type="entry name" value="BNAC04G53230D PROTEIN"/>
    <property type="match status" value="1"/>
</dbReference>
<evidence type="ECO:0000256" key="1">
    <source>
        <dbReference type="SAM" id="MobiDB-lite"/>
    </source>
</evidence>
<name>A0A540N1E4_MALBA</name>
<evidence type="ECO:0000313" key="4">
    <source>
        <dbReference type="Proteomes" id="UP000315295"/>
    </source>
</evidence>
<feature type="region of interest" description="Disordered" evidence="1">
    <location>
        <begin position="1"/>
        <end position="32"/>
    </location>
</feature>
<reference evidence="3 4" key="1">
    <citation type="journal article" date="2019" name="G3 (Bethesda)">
        <title>Sequencing of a Wild Apple (Malus baccata) Genome Unravels the Differences Between Cultivated and Wild Apple Species Regarding Disease Resistance and Cold Tolerance.</title>
        <authorList>
            <person name="Chen X."/>
        </authorList>
    </citation>
    <scope>NUCLEOTIDE SEQUENCE [LARGE SCALE GENOMIC DNA]</scope>
    <source>
        <strain evidence="4">cv. Shandingzi</strain>
        <tissue evidence="3">Leaves</tissue>
    </source>
</reference>
<evidence type="ECO:0000313" key="3">
    <source>
        <dbReference type="EMBL" id="TQE04350.1"/>
    </source>
</evidence>
<keyword evidence="2" id="KW-0472">Membrane</keyword>
<dbReference type="AlphaFoldDB" id="A0A540N1E4"/>
<keyword evidence="2" id="KW-0812">Transmembrane</keyword>
<proteinExistence type="predicted"/>
<gene>
    <name evidence="3" type="ORF">C1H46_010135</name>
</gene>
<organism evidence="3 4">
    <name type="scientific">Malus baccata</name>
    <name type="common">Siberian crab apple</name>
    <name type="synonym">Pyrus baccata</name>
    <dbReference type="NCBI Taxonomy" id="106549"/>
    <lineage>
        <taxon>Eukaryota</taxon>
        <taxon>Viridiplantae</taxon>
        <taxon>Streptophyta</taxon>
        <taxon>Embryophyta</taxon>
        <taxon>Tracheophyta</taxon>
        <taxon>Spermatophyta</taxon>
        <taxon>Magnoliopsida</taxon>
        <taxon>eudicotyledons</taxon>
        <taxon>Gunneridae</taxon>
        <taxon>Pentapetalae</taxon>
        <taxon>rosids</taxon>
        <taxon>fabids</taxon>
        <taxon>Rosales</taxon>
        <taxon>Rosaceae</taxon>
        <taxon>Amygdaloideae</taxon>
        <taxon>Maleae</taxon>
        <taxon>Malus</taxon>
    </lineage>
</organism>
<sequence length="445" mass="51556">MADSLEQRFNRLRDAGTKNQDSSTSVVPSRSRPIIQSVSRTLRSNKNLEKYFEPRVLAIGPIHHGKFPEWEELKYRLAADFVNDSGRSEEFLYKEVEDNIKELKQCYDEKTTERYDGDEASLAWMFFVDGCSILQFIHKYSTLEEFEIKRDQVFFAEQDLFLLENQIPYEILNLLMSSSIKNEDLWHGIQVFLDMHSTAAGASAKPFRWYKRMMRQDLKFELRLGVCMEDSWPTTHLLELLRTRMLGPAKNGREAADNELPPSFRNAKELMAAGIHFRCSEGMLLRDISFKSLCFAGFLFLPAMNADAMPLFLNLIAYEMCPDFQNDYAVTSYLSFLSSLITHPEDAKQLRSARILHNKLETDEALAQLFNEIGPDLVSNPSIIHISSRLEKHYKSKWKAWMAQFFEDHFSSPWAMLAFIGALTALFLSAIQTWYSIISYHYPKS</sequence>
<feature type="compositionally biased region" description="Basic and acidic residues" evidence="1">
    <location>
        <begin position="1"/>
        <end position="16"/>
    </location>
</feature>
<dbReference type="Proteomes" id="UP000315295">
    <property type="component" value="Unassembled WGS sequence"/>
</dbReference>
<protein>
    <submittedName>
        <fullName evidence="3">Uncharacterized protein</fullName>
    </submittedName>
</protein>
<feature type="compositionally biased region" description="Low complexity" evidence="1">
    <location>
        <begin position="22"/>
        <end position="32"/>
    </location>
</feature>
<feature type="transmembrane region" description="Helical" evidence="2">
    <location>
        <begin position="414"/>
        <end position="435"/>
    </location>
</feature>
<dbReference type="InterPro" id="IPR004158">
    <property type="entry name" value="DUF247_pln"/>
</dbReference>
<dbReference type="PANTHER" id="PTHR31170:SF25">
    <property type="entry name" value="BNAA09G04570D PROTEIN"/>
    <property type="match status" value="1"/>
</dbReference>